<evidence type="ECO:0000313" key="2">
    <source>
        <dbReference type="EMBL" id="KJA22519.1"/>
    </source>
</evidence>
<name>A0A0D2NUH1_HYPSF</name>
<keyword evidence="3" id="KW-1185">Reference proteome</keyword>
<reference evidence="3" key="1">
    <citation type="submission" date="2014-04" db="EMBL/GenBank/DDBJ databases">
        <title>Evolutionary Origins and Diversification of the Mycorrhizal Mutualists.</title>
        <authorList>
            <consortium name="DOE Joint Genome Institute"/>
            <consortium name="Mycorrhizal Genomics Consortium"/>
            <person name="Kohler A."/>
            <person name="Kuo A."/>
            <person name="Nagy L.G."/>
            <person name="Floudas D."/>
            <person name="Copeland A."/>
            <person name="Barry K.W."/>
            <person name="Cichocki N."/>
            <person name="Veneault-Fourrey C."/>
            <person name="LaButti K."/>
            <person name="Lindquist E.A."/>
            <person name="Lipzen A."/>
            <person name="Lundell T."/>
            <person name="Morin E."/>
            <person name="Murat C."/>
            <person name="Riley R."/>
            <person name="Ohm R."/>
            <person name="Sun H."/>
            <person name="Tunlid A."/>
            <person name="Henrissat B."/>
            <person name="Grigoriev I.V."/>
            <person name="Hibbett D.S."/>
            <person name="Martin F."/>
        </authorList>
    </citation>
    <scope>NUCLEOTIDE SEQUENCE [LARGE SCALE GENOMIC DNA]</scope>
    <source>
        <strain evidence="3">FD-334 SS-4</strain>
    </source>
</reference>
<keyword evidence="1" id="KW-0472">Membrane</keyword>
<dbReference type="Proteomes" id="UP000054270">
    <property type="component" value="Unassembled WGS sequence"/>
</dbReference>
<feature type="transmembrane region" description="Helical" evidence="1">
    <location>
        <begin position="45"/>
        <end position="65"/>
    </location>
</feature>
<accession>A0A0D2NUH1</accession>
<dbReference type="EMBL" id="KN817549">
    <property type="protein sequence ID" value="KJA22519.1"/>
    <property type="molecule type" value="Genomic_DNA"/>
</dbReference>
<evidence type="ECO:0000313" key="3">
    <source>
        <dbReference type="Proteomes" id="UP000054270"/>
    </source>
</evidence>
<keyword evidence="1" id="KW-0812">Transmembrane</keyword>
<feature type="transmembrane region" description="Helical" evidence="1">
    <location>
        <begin position="100"/>
        <end position="118"/>
    </location>
</feature>
<keyword evidence="1" id="KW-1133">Transmembrane helix</keyword>
<feature type="transmembrane region" description="Helical" evidence="1">
    <location>
        <begin position="130"/>
        <end position="146"/>
    </location>
</feature>
<evidence type="ECO:0000256" key="1">
    <source>
        <dbReference type="SAM" id="Phobius"/>
    </source>
</evidence>
<organism evidence="2 3">
    <name type="scientific">Hypholoma sublateritium (strain FD-334 SS-4)</name>
    <dbReference type="NCBI Taxonomy" id="945553"/>
    <lineage>
        <taxon>Eukaryota</taxon>
        <taxon>Fungi</taxon>
        <taxon>Dikarya</taxon>
        <taxon>Basidiomycota</taxon>
        <taxon>Agaricomycotina</taxon>
        <taxon>Agaricomycetes</taxon>
        <taxon>Agaricomycetidae</taxon>
        <taxon>Agaricales</taxon>
        <taxon>Agaricineae</taxon>
        <taxon>Strophariaceae</taxon>
        <taxon>Hypholoma</taxon>
    </lineage>
</organism>
<gene>
    <name evidence="2" type="ORF">HYPSUDRAFT_651642</name>
</gene>
<dbReference type="OrthoDB" id="3267806at2759"/>
<dbReference type="AlphaFoldDB" id="A0A0D2NUH1"/>
<sequence>MSITTPLTFPLAPGDDYDKAQTFATIASAFAYGMHIYSSKMRLSLSMYMLVMFGLSTLAIVQAILYNRRAIFCNSEGFQGTPFAVANTISDLTFSLNIPMLVPLTIWGADGFMLWRCLHLYRGQSGRPRIVLLSVLSVLCLISIGRL</sequence>
<feature type="transmembrane region" description="Helical" evidence="1">
    <location>
        <begin position="20"/>
        <end position="38"/>
    </location>
</feature>
<proteinExistence type="predicted"/>
<protein>
    <submittedName>
        <fullName evidence="2">Uncharacterized protein</fullName>
    </submittedName>
</protein>